<organism evidence="1 2">
    <name type="scientific">Monilinia fructicola</name>
    <name type="common">Brown rot fungus</name>
    <name type="synonym">Ciboria fructicola</name>
    <dbReference type="NCBI Taxonomy" id="38448"/>
    <lineage>
        <taxon>Eukaryota</taxon>
        <taxon>Fungi</taxon>
        <taxon>Dikarya</taxon>
        <taxon>Ascomycota</taxon>
        <taxon>Pezizomycotina</taxon>
        <taxon>Leotiomycetes</taxon>
        <taxon>Helotiales</taxon>
        <taxon>Sclerotiniaceae</taxon>
        <taxon>Monilinia</taxon>
    </lineage>
</organism>
<dbReference type="AlphaFoldDB" id="A0A5M9JWG2"/>
<dbReference type="Proteomes" id="UP000322873">
    <property type="component" value="Unassembled WGS sequence"/>
</dbReference>
<dbReference type="VEuPathDB" id="FungiDB:MFRU_060g00090"/>
<evidence type="ECO:0000313" key="2">
    <source>
        <dbReference type="Proteomes" id="UP000322873"/>
    </source>
</evidence>
<reference evidence="1 2" key="1">
    <citation type="submission" date="2019-06" db="EMBL/GenBank/DDBJ databases">
        <title>Genome Sequence of the Brown Rot Fungal Pathogen Monilinia fructicola.</title>
        <authorList>
            <person name="De Miccolis Angelini R.M."/>
            <person name="Landi L."/>
            <person name="Abate D."/>
            <person name="Pollastro S."/>
            <person name="Romanazzi G."/>
            <person name="Faretra F."/>
        </authorList>
    </citation>
    <scope>NUCLEOTIDE SEQUENCE [LARGE SCALE GENOMIC DNA]</scope>
    <source>
        <strain evidence="1 2">Mfrc123</strain>
    </source>
</reference>
<dbReference type="EMBL" id="VICG01000005">
    <property type="protein sequence ID" value="KAA8572216.1"/>
    <property type="molecule type" value="Genomic_DNA"/>
</dbReference>
<keyword evidence="2" id="KW-1185">Reference proteome</keyword>
<proteinExistence type="predicted"/>
<sequence>MSNLVLLQVPHSPGPKHNRSSSVYSRNSCDSTFSSYASTTLVAETYHSILQGQESRYSCTGPCDGTVFYIYDKPLPPLPQEALAQKQKPLPPLPLNISHRRSHQNVRSAIPEPKNDAIYYDEKEVYVHNPFSDEKQAPGRDCLEYHSFATLIILPPCALERDPFITLHSLSYLASGLHHHTGHFLYWIANHEQSSSRPSPIQHNAPLP</sequence>
<evidence type="ECO:0000313" key="1">
    <source>
        <dbReference type="EMBL" id="KAA8572216.1"/>
    </source>
</evidence>
<comment type="caution">
    <text evidence="1">The sequence shown here is derived from an EMBL/GenBank/DDBJ whole genome shotgun (WGS) entry which is preliminary data.</text>
</comment>
<protein>
    <submittedName>
        <fullName evidence="1">Uncharacterized protein</fullName>
    </submittedName>
</protein>
<name>A0A5M9JWG2_MONFR</name>
<accession>A0A5M9JWG2</accession>
<gene>
    <name evidence="1" type="ORF">EYC84_002123</name>
</gene>